<evidence type="ECO:0000313" key="1">
    <source>
        <dbReference type="EMBL" id="EFQ06014.1"/>
    </source>
</evidence>
<dbReference type="HOGENOM" id="CLU_3233832_0_0_9"/>
<evidence type="ECO:0000313" key="2">
    <source>
        <dbReference type="Proteomes" id="UP000006028"/>
    </source>
</evidence>
<dbReference type="AlphaFoldDB" id="E2ZLH4"/>
<dbReference type="Proteomes" id="UP000006028">
    <property type="component" value="Unassembled WGS sequence"/>
</dbReference>
<name>E2ZLH4_9FIRM</name>
<reference evidence="1 2" key="1">
    <citation type="submission" date="2010-08" db="EMBL/GenBank/DDBJ databases">
        <authorList>
            <person name="Weinstock G."/>
            <person name="Sodergren E."/>
            <person name="Clifton S."/>
            <person name="Fulton L."/>
            <person name="Fulton B."/>
            <person name="Courtney L."/>
            <person name="Fronick C."/>
            <person name="Harrison M."/>
            <person name="Strong C."/>
            <person name="Farmer C."/>
            <person name="Delahaunty K."/>
            <person name="Markovic C."/>
            <person name="Hall O."/>
            <person name="Minx P."/>
            <person name="Tomlinson C."/>
            <person name="Mitreva M."/>
            <person name="Hou S."/>
            <person name="Chen J."/>
            <person name="Wollam A."/>
            <person name="Pepin K.H."/>
            <person name="Johnson M."/>
            <person name="Bhonagiri V."/>
            <person name="Zhang X."/>
            <person name="Suruliraj S."/>
            <person name="Warren W."/>
            <person name="Chinwalla A."/>
            <person name="Mardis E.R."/>
            <person name="Wilson R.K."/>
        </authorList>
    </citation>
    <scope>NUCLEOTIDE SEQUENCE [LARGE SCALE GENOMIC DNA]</scope>
    <source>
        <strain evidence="1 2">KLE1255</strain>
    </source>
</reference>
<proteinExistence type="predicted"/>
<comment type="caution">
    <text evidence="1">The sequence shown here is derived from an EMBL/GenBank/DDBJ whole genome shotgun (WGS) entry which is preliminary data.</text>
</comment>
<dbReference type="EMBL" id="AECU01000187">
    <property type="protein sequence ID" value="EFQ06014.1"/>
    <property type="molecule type" value="Genomic_DNA"/>
</dbReference>
<dbReference type="BioCyc" id="FCF748224-HMP:GTSS-532-MONOMER"/>
<protein>
    <submittedName>
        <fullName evidence="1">Uncharacterized protein</fullName>
    </submittedName>
</protein>
<accession>E2ZLH4</accession>
<organism evidence="1 2">
    <name type="scientific">Faecalibacterium cf. prausnitzii KLE1255</name>
    <dbReference type="NCBI Taxonomy" id="748224"/>
    <lineage>
        <taxon>Bacteria</taxon>
        <taxon>Bacillati</taxon>
        <taxon>Bacillota</taxon>
        <taxon>Clostridia</taxon>
        <taxon>Eubacteriales</taxon>
        <taxon>Oscillospiraceae</taxon>
        <taxon>Faecalibacterium</taxon>
    </lineage>
</organism>
<sequence>MNAAQGAAQHWLHEIYYLYNKFLEMVCKVFFAKNFRKKAGNRV</sequence>
<gene>
    <name evidence="1" type="ORF">HMPREF9436_02531</name>
</gene>